<evidence type="ECO:0000313" key="11">
    <source>
        <dbReference type="Proteomes" id="UP000818029"/>
    </source>
</evidence>
<dbReference type="EC" id="2.7.11.1" evidence="2"/>
<accession>A0A1U8P3D1</accession>
<organism evidence="11 12">
    <name type="scientific">Gossypium hirsutum</name>
    <name type="common">Upland cotton</name>
    <name type="synonym">Gossypium mexicanum</name>
    <dbReference type="NCBI Taxonomy" id="3635"/>
    <lineage>
        <taxon>Eukaryota</taxon>
        <taxon>Viridiplantae</taxon>
        <taxon>Streptophyta</taxon>
        <taxon>Embryophyta</taxon>
        <taxon>Tracheophyta</taxon>
        <taxon>Spermatophyta</taxon>
        <taxon>Magnoliopsida</taxon>
        <taxon>eudicotyledons</taxon>
        <taxon>Gunneridae</taxon>
        <taxon>Pentapetalae</taxon>
        <taxon>rosids</taxon>
        <taxon>malvids</taxon>
        <taxon>Malvales</taxon>
        <taxon>Malvaceae</taxon>
        <taxon>Malvoideae</taxon>
        <taxon>Gossypium</taxon>
    </lineage>
</organism>
<feature type="compositionally biased region" description="Polar residues" evidence="9">
    <location>
        <begin position="405"/>
        <end position="436"/>
    </location>
</feature>
<evidence type="ECO:0000259" key="10">
    <source>
        <dbReference type="PROSITE" id="PS50011"/>
    </source>
</evidence>
<dbReference type="AlphaFoldDB" id="A0A1U8P3D1"/>
<dbReference type="InterPro" id="IPR050235">
    <property type="entry name" value="CK1_Ser-Thr_kinase"/>
</dbReference>
<dbReference type="PROSITE" id="PS50011">
    <property type="entry name" value="PROTEIN_KINASE_DOM"/>
    <property type="match status" value="1"/>
</dbReference>
<reference evidence="11" key="1">
    <citation type="journal article" date="2020" name="Nat. Genet.">
        <title>Genomic diversifications of five Gossypium allopolyploid species and their impact on cotton improvement.</title>
        <authorList>
            <person name="Chen Z.J."/>
            <person name="Sreedasyam A."/>
            <person name="Ando A."/>
            <person name="Song Q."/>
            <person name="De Santiago L.M."/>
            <person name="Hulse-Kemp A.M."/>
            <person name="Ding M."/>
            <person name="Ye W."/>
            <person name="Kirkbride R.C."/>
            <person name="Jenkins J."/>
            <person name="Plott C."/>
            <person name="Lovell J."/>
            <person name="Lin Y.M."/>
            <person name="Vaughn R."/>
            <person name="Liu B."/>
            <person name="Simpson S."/>
            <person name="Scheffler B.E."/>
            <person name="Wen L."/>
            <person name="Saski C.A."/>
            <person name="Grover C.E."/>
            <person name="Hu G."/>
            <person name="Conover J.L."/>
            <person name="Carlson J.W."/>
            <person name="Shu S."/>
            <person name="Boston L.B."/>
            <person name="Williams M."/>
            <person name="Peterson D.G."/>
            <person name="McGee K."/>
            <person name="Jones D.C."/>
            <person name="Wendel J.F."/>
            <person name="Stelly D.M."/>
            <person name="Grimwood J."/>
            <person name="Schmutz J."/>
        </authorList>
    </citation>
    <scope>NUCLEOTIDE SEQUENCE [LARGE SCALE GENOMIC DNA]</scope>
    <source>
        <strain evidence="11">cv. TM-1</strain>
    </source>
</reference>
<keyword evidence="11" id="KW-1185">Reference proteome</keyword>
<feature type="compositionally biased region" description="Low complexity" evidence="9">
    <location>
        <begin position="386"/>
        <end position="403"/>
    </location>
</feature>
<dbReference type="PANTHER" id="PTHR11909">
    <property type="entry name" value="CASEIN KINASE-RELATED"/>
    <property type="match status" value="1"/>
</dbReference>
<reference evidence="12" key="2">
    <citation type="submission" date="2025-08" db="UniProtKB">
        <authorList>
            <consortium name="RefSeq"/>
        </authorList>
    </citation>
    <scope>IDENTIFICATION</scope>
</reference>
<feature type="compositionally biased region" description="Basic and acidic residues" evidence="9">
    <location>
        <begin position="360"/>
        <end position="379"/>
    </location>
</feature>
<dbReference type="Proteomes" id="UP000818029">
    <property type="component" value="Chromosome D07"/>
</dbReference>
<dbReference type="PROSITE" id="PS00107">
    <property type="entry name" value="PROTEIN_KINASE_ATP"/>
    <property type="match status" value="1"/>
</dbReference>
<keyword evidence="5" id="KW-0418">Kinase</keyword>
<dbReference type="GO" id="GO:0005524">
    <property type="term" value="F:ATP binding"/>
    <property type="evidence" value="ECO:0007669"/>
    <property type="project" value="UniProtKB-UniRule"/>
</dbReference>
<dbReference type="Pfam" id="PF00069">
    <property type="entry name" value="Pkinase"/>
    <property type="match status" value="1"/>
</dbReference>
<keyword evidence="6 7" id="KW-0067">ATP-binding</keyword>
<proteinExistence type="inferred from homology"/>
<dbReference type="GeneID" id="107954622"/>
<dbReference type="CDD" id="cd14125">
    <property type="entry name" value="STKc_CK1_delta_epsilon"/>
    <property type="match status" value="1"/>
</dbReference>
<dbReference type="SUPFAM" id="SSF56112">
    <property type="entry name" value="Protein kinase-like (PK-like)"/>
    <property type="match status" value="1"/>
</dbReference>
<evidence type="ECO:0000256" key="1">
    <source>
        <dbReference type="ARBA" id="ARBA00005926"/>
    </source>
</evidence>
<evidence type="ECO:0000256" key="7">
    <source>
        <dbReference type="PROSITE-ProRule" id="PRU10141"/>
    </source>
</evidence>
<dbReference type="RefSeq" id="XP_016745721.2">
    <property type="nucleotide sequence ID" value="XM_016890232.2"/>
</dbReference>
<feature type="region of interest" description="Disordered" evidence="9">
    <location>
        <begin position="300"/>
        <end position="319"/>
    </location>
</feature>
<comment type="similarity">
    <text evidence="1">Belongs to the protein kinase superfamily. CK1 Ser/Thr protein kinase family. Casein kinase I subfamily.</text>
</comment>
<keyword evidence="8" id="KW-0723">Serine/threonine-protein kinase</keyword>
<dbReference type="GO" id="GO:0005634">
    <property type="term" value="C:nucleus"/>
    <property type="evidence" value="ECO:0000318"/>
    <property type="project" value="GO_Central"/>
</dbReference>
<dbReference type="GO" id="GO:0005737">
    <property type="term" value="C:cytoplasm"/>
    <property type="evidence" value="ECO:0000318"/>
    <property type="project" value="GO_Central"/>
</dbReference>
<dbReference type="InterPro" id="IPR011009">
    <property type="entry name" value="Kinase-like_dom_sf"/>
</dbReference>
<feature type="domain" description="Protein kinase" evidence="10">
    <location>
        <begin position="9"/>
        <end position="278"/>
    </location>
</feature>
<dbReference type="Gene3D" id="1.10.510.10">
    <property type="entry name" value="Transferase(Phosphotransferase) domain 1"/>
    <property type="match status" value="1"/>
</dbReference>
<name>A0A1U8P3D1_GOSHI</name>
<gene>
    <name evidence="12" type="primary">LOC107954622</name>
</gene>
<dbReference type="STRING" id="3635.A0A1U8P3D1"/>
<evidence type="ECO:0000256" key="4">
    <source>
        <dbReference type="ARBA" id="ARBA00022741"/>
    </source>
</evidence>
<sequence>MDHVIGGKFKLGRNIGSGSFGELYLGVNVQTGEEVAVKLESAKTKHPQLYYESKLYMLLQGGMGIPHLKWFGVETDYNVMVIDLLGPSLEDLFNYCNRKLSLKTVLMLADQMINRLEYMHSRGFLHRDIKPDNFLMGLGRKANQVYVIDYGLAKKYRDLQTHKHIPYRENKNLTGTARYASVNTHLGIEQSRRDDLESLGYVLMYFLRGSLPWQGLKAGTKKQKYDKISEKKVSTPIEVLCKSYPSEFVSYFHHCRSLRFEDKPDYSYLKRLFRDLFIREGYQFDYVFDWTVLKYPKIGGSSRGRHSSGRAGLAAGPTIEKPERISVGREIRDRFSGAVEAFSKRNISSTSPHLDHSRHKTVDDGALSKHALPDSDKRCSSSRYGSTSRRAVVASRPSSSVEANDASQNRLTSSGGRMSTTQRIQLAFESKTSSRATPVRGSRDDHPLRSFEFLSIRK</sequence>
<evidence type="ECO:0000256" key="5">
    <source>
        <dbReference type="ARBA" id="ARBA00022777"/>
    </source>
</evidence>
<evidence type="ECO:0000256" key="9">
    <source>
        <dbReference type="SAM" id="MobiDB-lite"/>
    </source>
</evidence>
<evidence type="ECO:0000256" key="2">
    <source>
        <dbReference type="ARBA" id="ARBA00012513"/>
    </source>
</evidence>
<dbReference type="GO" id="GO:0007165">
    <property type="term" value="P:signal transduction"/>
    <property type="evidence" value="ECO:0000318"/>
    <property type="project" value="GO_Central"/>
</dbReference>
<dbReference type="SMART" id="SM00220">
    <property type="entry name" value="S_TKc"/>
    <property type="match status" value="1"/>
</dbReference>
<dbReference type="PaxDb" id="3635-A0A1U8P3D1"/>
<protein>
    <recommendedName>
        <fullName evidence="2">non-specific serine/threonine protein kinase</fullName>
        <ecNumber evidence="2">2.7.11.1</ecNumber>
    </recommendedName>
</protein>
<evidence type="ECO:0000256" key="8">
    <source>
        <dbReference type="RuleBase" id="RU000304"/>
    </source>
</evidence>
<evidence type="ECO:0000256" key="3">
    <source>
        <dbReference type="ARBA" id="ARBA00022679"/>
    </source>
</evidence>
<feature type="region of interest" description="Disordered" evidence="9">
    <location>
        <begin position="344"/>
        <end position="451"/>
    </location>
</feature>
<dbReference type="GO" id="GO:0006897">
    <property type="term" value="P:endocytosis"/>
    <property type="evidence" value="ECO:0000318"/>
    <property type="project" value="GO_Central"/>
</dbReference>
<dbReference type="InterPro" id="IPR000719">
    <property type="entry name" value="Prot_kinase_dom"/>
</dbReference>
<dbReference type="PROSITE" id="PS00108">
    <property type="entry name" value="PROTEIN_KINASE_ST"/>
    <property type="match status" value="1"/>
</dbReference>
<keyword evidence="4 7" id="KW-0547">Nucleotide-binding</keyword>
<dbReference type="InterPro" id="IPR008271">
    <property type="entry name" value="Ser/Thr_kinase_AS"/>
</dbReference>
<evidence type="ECO:0000256" key="6">
    <source>
        <dbReference type="ARBA" id="ARBA00022840"/>
    </source>
</evidence>
<dbReference type="GO" id="GO:0004674">
    <property type="term" value="F:protein serine/threonine kinase activity"/>
    <property type="evidence" value="ECO:0000318"/>
    <property type="project" value="GO_Central"/>
</dbReference>
<dbReference type="InterPro" id="IPR017441">
    <property type="entry name" value="Protein_kinase_ATP_BS"/>
</dbReference>
<evidence type="ECO:0000313" key="12">
    <source>
        <dbReference type="RefSeq" id="XP_016745721.2"/>
    </source>
</evidence>
<feature type="binding site" evidence="7">
    <location>
        <position position="38"/>
    </location>
    <ligand>
        <name>ATP</name>
        <dbReference type="ChEBI" id="CHEBI:30616"/>
    </ligand>
</feature>
<keyword evidence="3" id="KW-0808">Transferase</keyword>
<dbReference type="KEGG" id="ghi:107954622"/>